<dbReference type="AlphaFoldDB" id="A0A6A5AI95"/>
<name>A0A6A5AI95_APHAT</name>
<protein>
    <recommendedName>
        <fullName evidence="4">Membrane magnesium transporter</fullName>
    </recommendedName>
</protein>
<gene>
    <name evidence="2" type="ORF">AaE_006079</name>
</gene>
<feature type="chain" id="PRO_5025547980" description="Membrane magnesium transporter" evidence="1">
    <location>
        <begin position="18"/>
        <end position="138"/>
    </location>
</feature>
<accession>A0A6A5AI95</accession>
<evidence type="ECO:0000313" key="3">
    <source>
        <dbReference type="Proteomes" id="UP000469452"/>
    </source>
</evidence>
<sequence>MAGKLLIAAGSLLLVHAGYYTLQCKSMPLSICAAVDVREPHLSSLPSDEEYVKLAEVPDASLPPLAVRATHATQSPAKVELTISFLFFLVGVLLTAGDFAPIRSTQFFNTKSFDWIASNPEFAVFNHRGKYLPKKKDT</sequence>
<evidence type="ECO:0008006" key="4">
    <source>
        <dbReference type="Google" id="ProtNLM"/>
    </source>
</evidence>
<comment type="caution">
    <text evidence="2">The sequence shown here is derived from an EMBL/GenBank/DDBJ whole genome shotgun (WGS) entry which is preliminary data.</text>
</comment>
<keyword evidence="1" id="KW-0732">Signal</keyword>
<feature type="signal peptide" evidence="1">
    <location>
        <begin position="1"/>
        <end position="17"/>
    </location>
</feature>
<proteinExistence type="predicted"/>
<dbReference type="EMBL" id="VJMI01011611">
    <property type="protein sequence ID" value="KAF0752326.1"/>
    <property type="molecule type" value="Genomic_DNA"/>
</dbReference>
<organism evidence="2 3">
    <name type="scientific">Aphanomyces astaci</name>
    <name type="common">Crayfish plague agent</name>
    <dbReference type="NCBI Taxonomy" id="112090"/>
    <lineage>
        <taxon>Eukaryota</taxon>
        <taxon>Sar</taxon>
        <taxon>Stramenopiles</taxon>
        <taxon>Oomycota</taxon>
        <taxon>Saprolegniomycetes</taxon>
        <taxon>Saprolegniales</taxon>
        <taxon>Verrucalvaceae</taxon>
        <taxon>Aphanomyces</taxon>
    </lineage>
</organism>
<reference evidence="2 3" key="1">
    <citation type="submission" date="2019-06" db="EMBL/GenBank/DDBJ databases">
        <title>Genomics analysis of Aphanomyces spp. identifies a new class of oomycete effector associated with host adaptation.</title>
        <authorList>
            <person name="Gaulin E."/>
        </authorList>
    </citation>
    <scope>NUCLEOTIDE SEQUENCE [LARGE SCALE GENOMIC DNA]</scope>
    <source>
        <strain evidence="2 3">E</strain>
    </source>
</reference>
<evidence type="ECO:0000313" key="2">
    <source>
        <dbReference type="EMBL" id="KAF0752326.1"/>
    </source>
</evidence>
<evidence type="ECO:0000256" key="1">
    <source>
        <dbReference type="SAM" id="SignalP"/>
    </source>
</evidence>
<dbReference type="VEuPathDB" id="FungiDB:H257_11679"/>
<dbReference type="Proteomes" id="UP000469452">
    <property type="component" value="Unassembled WGS sequence"/>
</dbReference>